<dbReference type="Pfam" id="PF00078">
    <property type="entry name" value="RVT_1"/>
    <property type="match status" value="1"/>
</dbReference>
<dbReference type="Proteomes" id="UP001054821">
    <property type="component" value="Chromosome 6"/>
</dbReference>
<organism evidence="10 11">
    <name type="scientific">Prunus dulcis</name>
    <name type="common">Almond</name>
    <name type="synonym">Amygdalus dulcis</name>
    <dbReference type="NCBI Taxonomy" id="3755"/>
    <lineage>
        <taxon>Eukaryota</taxon>
        <taxon>Viridiplantae</taxon>
        <taxon>Streptophyta</taxon>
        <taxon>Embryophyta</taxon>
        <taxon>Tracheophyta</taxon>
        <taxon>Spermatophyta</taxon>
        <taxon>Magnoliopsida</taxon>
        <taxon>eudicotyledons</taxon>
        <taxon>Gunneridae</taxon>
        <taxon>Pentapetalae</taxon>
        <taxon>rosids</taxon>
        <taxon>fabids</taxon>
        <taxon>Rosales</taxon>
        <taxon>Rosaceae</taxon>
        <taxon>Amygdaloideae</taxon>
        <taxon>Amygdaleae</taxon>
        <taxon>Prunus</taxon>
    </lineage>
</organism>
<dbReference type="FunFam" id="3.30.70.270:FF:000026">
    <property type="entry name" value="Transposon Ty3-G Gag-Pol polyprotein"/>
    <property type="match status" value="1"/>
</dbReference>
<keyword evidence="7" id="KW-0695">RNA-directed DNA polymerase</keyword>
<dbReference type="CDD" id="cd01647">
    <property type="entry name" value="RT_LTR"/>
    <property type="match status" value="1"/>
</dbReference>
<sequence>MVEDVLVWVDKFYFSVDFIVLDTEPVVHSNSQIPVILGRPFLATSNAHINCRNGLMQLSFGNMTLDLNIFNICKQPANNEDDDKEVYMIETIVQSCFNSSFSSDPLQICSVQEHNGWIPKYEELPTVSDETKSSREEAPKCELKPLPTGLKYAFLGEDETYHVVISSELELLHEGMLLKVLKDHKTAIGWTLSDIKGIIYSISDSKWISPTQVVPKKSGVTVVENDNGEMVPTRDTTGWRMCIDYRKLNSVTRKDHFPLPFLDQILEIVAGHMYYCFLDGYSGYYQIEISLEDQEKTTFTCPFGTLAFRKMPFGLCIAPATFQRCMISIFSDMVEKYLEVFMDDITVFGDSFSDCLSNLENVLLRCKEKNLVLNWEKCQFMVTSGIVLGHIVSHKGIEVDESKIDLIVNLPIPKTVKDIRSFLGRAGFYRRFIQNFSAIARPLNNLLEKDAKFDWTYTCQEAFEKLIKMLTSTPVMPPPDWSMPLEIMCDASDGAIGAVLGQRKDKKPVVICYTSRTLNSAQKNYTTTEKELLAVVFSLEKFRSYILGSQIVVFTDHSALKYLLTKKEAKSRLIRWILVLQEFDLTIKDKKGVENVVTDHLSRISFEEPSEYLPMKDSFPDEQLFGVSKLPWFANIVNFLATGLIPPHWTSQDKKKFMVGTNGQAELANREIKQILEKMVNPTWKDWSLRLTDALWAYHTAYKSPLGMSPHRLVYGKPCHLHVELEHKAYWAIKLFNFSLGDAGPFIVKKFFPYGIVEVEDPKNGNIFKVNGQRLKPYLGRCVPEDETVSLNKPVYRDSLDFP</sequence>
<proteinExistence type="predicted"/>
<keyword evidence="2" id="KW-0808">Transferase</keyword>
<keyword evidence="3" id="KW-0548">Nucleotidyltransferase</keyword>
<dbReference type="Gene3D" id="3.30.70.270">
    <property type="match status" value="2"/>
</dbReference>
<keyword evidence="5" id="KW-0255">Endonuclease</keyword>
<accession>A0AAD4YXC3</accession>
<dbReference type="Gene3D" id="3.10.10.10">
    <property type="entry name" value="HIV Type 1 Reverse Transcriptase, subunit A, domain 1"/>
    <property type="match status" value="1"/>
</dbReference>
<evidence type="ECO:0000256" key="3">
    <source>
        <dbReference type="ARBA" id="ARBA00022695"/>
    </source>
</evidence>
<dbReference type="CDD" id="cd09274">
    <property type="entry name" value="RNase_HI_RT_Ty3"/>
    <property type="match status" value="1"/>
</dbReference>
<dbReference type="InterPro" id="IPR043502">
    <property type="entry name" value="DNA/RNA_pol_sf"/>
</dbReference>
<name>A0AAD4YXC3_PRUDU</name>
<comment type="caution">
    <text evidence="10">The sequence shown here is derived from an EMBL/GenBank/DDBJ whole genome shotgun (WGS) entry which is preliminary data.</text>
</comment>
<evidence type="ECO:0000259" key="9">
    <source>
        <dbReference type="Pfam" id="PF17917"/>
    </source>
</evidence>
<dbReference type="GO" id="GO:0003964">
    <property type="term" value="F:RNA-directed DNA polymerase activity"/>
    <property type="evidence" value="ECO:0007669"/>
    <property type="project" value="UniProtKB-KW"/>
</dbReference>
<dbReference type="Gene3D" id="2.40.70.10">
    <property type="entry name" value="Acid Proteases"/>
    <property type="match status" value="1"/>
</dbReference>
<protein>
    <recommendedName>
        <fullName evidence="1">RNA-directed DNA polymerase</fullName>
        <ecNumber evidence="1">2.7.7.49</ecNumber>
    </recommendedName>
</protein>
<dbReference type="InterPro" id="IPR041373">
    <property type="entry name" value="RT_RNaseH"/>
</dbReference>
<dbReference type="InterPro" id="IPR036397">
    <property type="entry name" value="RNaseH_sf"/>
</dbReference>
<evidence type="ECO:0000256" key="6">
    <source>
        <dbReference type="ARBA" id="ARBA00022801"/>
    </source>
</evidence>
<dbReference type="Pfam" id="PF17917">
    <property type="entry name" value="RT_RNaseH"/>
    <property type="match status" value="1"/>
</dbReference>
<dbReference type="GO" id="GO:0003676">
    <property type="term" value="F:nucleic acid binding"/>
    <property type="evidence" value="ECO:0007669"/>
    <property type="project" value="InterPro"/>
</dbReference>
<evidence type="ECO:0000256" key="7">
    <source>
        <dbReference type="ARBA" id="ARBA00022918"/>
    </source>
</evidence>
<feature type="domain" description="Reverse transcriptase RNase H-like" evidence="9">
    <location>
        <begin position="480"/>
        <end position="583"/>
    </location>
</feature>
<evidence type="ECO:0000313" key="10">
    <source>
        <dbReference type="EMBL" id="KAI5324068.1"/>
    </source>
</evidence>
<dbReference type="Gene3D" id="3.30.420.10">
    <property type="entry name" value="Ribonuclease H-like superfamily/Ribonuclease H"/>
    <property type="match status" value="1"/>
</dbReference>
<evidence type="ECO:0000256" key="5">
    <source>
        <dbReference type="ARBA" id="ARBA00022759"/>
    </source>
</evidence>
<dbReference type="AlphaFoldDB" id="A0AAD4YXC3"/>
<reference evidence="10 11" key="1">
    <citation type="journal article" date="2022" name="G3 (Bethesda)">
        <title>Whole-genome sequence and methylome profiling of the almond [Prunus dulcis (Mill.) D.A. Webb] cultivar 'Nonpareil'.</title>
        <authorList>
            <person name="D'Amico-Willman K.M."/>
            <person name="Ouma W.Z."/>
            <person name="Meulia T."/>
            <person name="Sideli G.M."/>
            <person name="Gradziel T.M."/>
            <person name="Fresnedo-Ramirez J."/>
        </authorList>
    </citation>
    <scope>NUCLEOTIDE SEQUENCE [LARGE SCALE GENOMIC DNA]</scope>
    <source>
        <strain evidence="10">Clone GOH B32 T37-40</strain>
    </source>
</reference>
<keyword evidence="4" id="KW-0540">Nuclease</keyword>
<dbReference type="FunFam" id="3.10.20.370:FF:000001">
    <property type="entry name" value="Retrovirus-related Pol polyprotein from transposon 17.6-like protein"/>
    <property type="match status" value="1"/>
</dbReference>
<feature type="domain" description="Reverse transcriptase" evidence="8">
    <location>
        <begin position="234"/>
        <end position="391"/>
    </location>
</feature>
<dbReference type="GO" id="GO:0016787">
    <property type="term" value="F:hydrolase activity"/>
    <property type="evidence" value="ECO:0007669"/>
    <property type="project" value="UniProtKB-KW"/>
</dbReference>
<dbReference type="EMBL" id="JAJFAZ020000006">
    <property type="protein sequence ID" value="KAI5324068.1"/>
    <property type="molecule type" value="Genomic_DNA"/>
</dbReference>
<evidence type="ECO:0000313" key="11">
    <source>
        <dbReference type="Proteomes" id="UP001054821"/>
    </source>
</evidence>
<evidence type="ECO:0000256" key="1">
    <source>
        <dbReference type="ARBA" id="ARBA00012493"/>
    </source>
</evidence>
<evidence type="ECO:0000256" key="2">
    <source>
        <dbReference type="ARBA" id="ARBA00022679"/>
    </source>
</evidence>
<keyword evidence="6" id="KW-0378">Hydrolase</keyword>
<dbReference type="SUPFAM" id="SSF53098">
    <property type="entry name" value="Ribonuclease H-like"/>
    <property type="match status" value="1"/>
</dbReference>
<evidence type="ECO:0000259" key="8">
    <source>
        <dbReference type="Pfam" id="PF00078"/>
    </source>
</evidence>
<evidence type="ECO:0000256" key="4">
    <source>
        <dbReference type="ARBA" id="ARBA00022722"/>
    </source>
</evidence>
<dbReference type="InterPro" id="IPR043128">
    <property type="entry name" value="Rev_trsase/Diguanyl_cyclase"/>
</dbReference>
<dbReference type="InterPro" id="IPR021109">
    <property type="entry name" value="Peptidase_aspartic_dom_sf"/>
</dbReference>
<dbReference type="InterPro" id="IPR050951">
    <property type="entry name" value="Retrovirus_Pol_polyprotein"/>
</dbReference>
<dbReference type="SUPFAM" id="SSF56672">
    <property type="entry name" value="DNA/RNA polymerases"/>
    <property type="match status" value="1"/>
</dbReference>
<dbReference type="EC" id="2.7.7.49" evidence="1"/>
<gene>
    <name evidence="10" type="ORF">L3X38_033141</name>
</gene>
<dbReference type="PANTHER" id="PTHR37984">
    <property type="entry name" value="PROTEIN CBG26694"/>
    <property type="match status" value="1"/>
</dbReference>
<dbReference type="InterPro" id="IPR012337">
    <property type="entry name" value="RNaseH-like_sf"/>
</dbReference>
<dbReference type="PANTHER" id="PTHR37984:SF5">
    <property type="entry name" value="PROTEIN NYNRIN-LIKE"/>
    <property type="match status" value="1"/>
</dbReference>
<dbReference type="InterPro" id="IPR000477">
    <property type="entry name" value="RT_dom"/>
</dbReference>
<dbReference type="GO" id="GO:0004519">
    <property type="term" value="F:endonuclease activity"/>
    <property type="evidence" value="ECO:0007669"/>
    <property type="project" value="UniProtKB-KW"/>
</dbReference>
<keyword evidence="11" id="KW-1185">Reference proteome</keyword>